<evidence type="ECO:0000313" key="5">
    <source>
        <dbReference type="EMBL" id="KAG8224193.1"/>
    </source>
</evidence>
<feature type="domain" description="RRM" evidence="4">
    <location>
        <begin position="255"/>
        <end position="326"/>
    </location>
</feature>
<dbReference type="InterPro" id="IPR000504">
    <property type="entry name" value="RRM_dom"/>
</dbReference>
<proteinExistence type="predicted"/>
<dbReference type="FunFam" id="3.30.70.330:FF:000738">
    <property type="entry name" value="RNA-binding motif protein 19"/>
    <property type="match status" value="1"/>
</dbReference>
<accession>A0A8K0NWE2</accession>
<feature type="region of interest" description="Disordered" evidence="3">
    <location>
        <begin position="160"/>
        <end position="249"/>
    </location>
</feature>
<feature type="domain" description="RRM" evidence="4">
    <location>
        <begin position="2"/>
        <end position="79"/>
    </location>
</feature>
<dbReference type="Proteomes" id="UP000792457">
    <property type="component" value="Unassembled WGS sequence"/>
</dbReference>
<comment type="caution">
    <text evidence="5">The sequence shown here is derived from an EMBL/GenBank/DDBJ whole genome shotgun (WGS) entry which is preliminary data.</text>
</comment>
<dbReference type="Gene3D" id="3.30.70.330">
    <property type="match status" value="3"/>
</dbReference>
<dbReference type="OrthoDB" id="439639at2759"/>
<dbReference type="EMBL" id="KZ308188">
    <property type="protein sequence ID" value="KAG8224193.1"/>
    <property type="molecule type" value="Genomic_DNA"/>
</dbReference>
<dbReference type="AlphaFoldDB" id="A0A8K0NWE2"/>
<dbReference type="InterPro" id="IPR035979">
    <property type="entry name" value="RBD_domain_sf"/>
</dbReference>
<dbReference type="PANTHER" id="PTHR23236">
    <property type="entry name" value="EUKARYOTIC TRANSLATION INITIATION FACTOR 4B/4H"/>
    <property type="match status" value="1"/>
</dbReference>
<feature type="compositionally biased region" description="Acidic residues" evidence="3">
    <location>
        <begin position="177"/>
        <end position="209"/>
    </location>
</feature>
<name>A0A8K0NWE2_LADFU</name>
<evidence type="ECO:0000313" key="6">
    <source>
        <dbReference type="Proteomes" id="UP000792457"/>
    </source>
</evidence>
<sequence length="383" mass="43756">MSRLIVKNLPKNITTEKLRESFSTKGTVTDVQLKYTKDGKFRHFGFVGYKTEEECKAALDYYNNTYLSGSRIKVEVCSDLGDPNKPKSWSKYASDSSTATKTVESPEDQTESKSKKTDEDPISKILEKHKGDALFEEFIETHSKKNKTIWGNDAIIAEDDVANTNSASSKKERPSEEESGEDSGGDEYVEEESDEKGESEEKGDDEDEEKPLADQDISDLEYLQRLKGKKTDEKDELKEKATPEKKKKKDPIPLFTVKIRGLGFKARKSHVRHFFHPLKPYSIRLPPKVKGIAYVGFKTEKEMKQALNKSKGFLSGRQIVVTRYEEKDASGKDDENNSRQWKWKDQEESLRSEESIGESGRIFVRNLAHTITEEDIETLFSKY</sequence>
<dbReference type="GO" id="GO:0003723">
    <property type="term" value="F:RNA binding"/>
    <property type="evidence" value="ECO:0007669"/>
    <property type="project" value="UniProtKB-UniRule"/>
</dbReference>
<dbReference type="PANTHER" id="PTHR23236:SF11">
    <property type="entry name" value="EUKARYOTIC TRANSLATION INITIATION FACTOR 4H"/>
    <property type="match status" value="1"/>
</dbReference>
<feature type="compositionally biased region" description="Basic and acidic residues" evidence="3">
    <location>
        <begin position="110"/>
        <end position="124"/>
    </location>
</feature>
<gene>
    <name evidence="5" type="ORF">J437_LFUL002647</name>
</gene>
<keyword evidence="1 2" id="KW-0694">RNA-binding</keyword>
<protein>
    <recommendedName>
        <fullName evidence="4">RRM domain-containing protein</fullName>
    </recommendedName>
</protein>
<feature type="compositionally biased region" description="Polar residues" evidence="3">
    <location>
        <begin position="91"/>
        <end position="103"/>
    </location>
</feature>
<reference evidence="5" key="1">
    <citation type="submission" date="2013-04" db="EMBL/GenBank/DDBJ databases">
        <authorList>
            <person name="Qu J."/>
            <person name="Murali S.C."/>
            <person name="Bandaranaike D."/>
            <person name="Bellair M."/>
            <person name="Blankenburg K."/>
            <person name="Chao H."/>
            <person name="Dinh H."/>
            <person name="Doddapaneni H."/>
            <person name="Downs B."/>
            <person name="Dugan-Rocha S."/>
            <person name="Elkadiri S."/>
            <person name="Gnanaolivu R.D."/>
            <person name="Hernandez B."/>
            <person name="Javaid M."/>
            <person name="Jayaseelan J.C."/>
            <person name="Lee S."/>
            <person name="Li M."/>
            <person name="Ming W."/>
            <person name="Munidasa M."/>
            <person name="Muniz J."/>
            <person name="Nguyen L."/>
            <person name="Ongeri F."/>
            <person name="Osuji N."/>
            <person name="Pu L.-L."/>
            <person name="Puazo M."/>
            <person name="Qu C."/>
            <person name="Quiroz J."/>
            <person name="Raj R."/>
            <person name="Weissenberger G."/>
            <person name="Xin Y."/>
            <person name="Zou X."/>
            <person name="Han Y."/>
            <person name="Richards S."/>
            <person name="Worley K."/>
            <person name="Muzny D."/>
            <person name="Gibbs R."/>
        </authorList>
    </citation>
    <scope>NUCLEOTIDE SEQUENCE</scope>
    <source>
        <strain evidence="5">Sampled in the wild</strain>
    </source>
</reference>
<feature type="compositionally biased region" description="Basic and acidic residues" evidence="3">
    <location>
        <begin position="229"/>
        <end position="244"/>
    </location>
</feature>
<feature type="region of interest" description="Disordered" evidence="3">
    <location>
        <begin position="325"/>
        <end position="346"/>
    </location>
</feature>
<evidence type="ECO:0000256" key="1">
    <source>
        <dbReference type="ARBA" id="ARBA00022884"/>
    </source>
</evidence>
<dbReference type="SMART" id="SM00360">
    <property type="entry name" value="RRM"/>
    <property type="match status" value="2"/>
</dbReference>
<evidence type="ECO:0000259" key="4">
    <source>
        <dbReference type="PROSITE" id="PS50102"/>
    </source>
</evidence>
<evidence type="ECO:0000256" key="3">
    <source>
        <dbReference type="SAM" id="MobiDB-lite"/>
    </source>
</evidence>
<keyword evidence="6" id="KW-1185">Reference proteome</keyword>
<evidence type="ECO:0000256" key="2">
    <source>
        <dbReference type="PROSITE-ProRule" id="PRU00176"/>
    </source>
</evidence>
<reference evidence="5" key="2">
    <citation type="submission" date="2017-10" db="EMBL/GenBank/DDBJ databases">
        <title>Ladona fulva Genome sequencing and assembly.</title>
        <authorList>
            <person name="Murali S."/>
            <person name="Richards S."/>
            <person name="Bandaranaike D."/>
            <person name="Bellair M."/>
            <person name="Blankenburg K."/>
            <person name="Chao H."/>
            <person name="Dinh H."/>
            <person name="Doddapaneni H."/>
            <person name="Dugan-Rocha S."/>
            <person name="Elkadiri S."/>
            <person name="Gnanaolivu R."/>
            <person name="Hernandez B."/>
            <person name="Skinner E."/>
            <person name="Javaid M."/>
            <person name="Lee S."/>
            <person name="Li M."/>
            <person name="Ming W."/>
            <person name="Munidasa M."/>
            <person name="Muniz J."/>
            <person name="Nguyen L."/>
            <person name="Hughes D."/>
            <person name="Osuji N."/>
            <person name="Pu L.-L."/>
            <person name="Puazo M."/>
            <person name="Qu C."/>
            <person name="Quiroz J."/>
            <person name="Raj R."/>
            <person name="Weissenberger G."/>
            <person name="Xin Y."/>
            <person name="Zou X."/>
            <person name="Han Y."/>
            <person name="Worley K."/>
            <person name="Muzny D."/>
            <person name="Gibbs R."/>
        </authorList>
    </citation>
    <scope>NUCLEOTIDE SEQUENCE</scope>
    <source>
        <strain evidence="5">Sampled in the wild</strain>
    </source>
</reference>
<dbReference type="InterPro" id="IPR012677">
    <property type="entry name" value="Nucleotide-bd_a/b_plait_sf"/>
</dbReference>
<organism evidence="5 6">
    <name type="scientific">Ladona fulva</name>
    <name type="common">Scarce chaser dragonfly</name>
    <name type="synonym">Libellula fulva</name>
    <dbReference type="NCBI Taxonomy" id="123851"/>
    <lineage>
        <taxon>Eukaryota</taxon>
        <taxon>Metazoa</taxon>
        <taxon>Ecdysozoa</taxon>
        <taxon>Arthropoda</taxon>
        <taxon>Hexapoda</taxon>
        <taxon>Insecta</taxon>
        <taxon>Pterygota</taxon>
        <taxon>Palaeoptera</taxon>
        <taxon>Odonata</taxon>
        <taxon>Epiprocta</taxon>
        <taxon>Anisoptera</taxon>
        <taxon>Libelluloidea</taxon>
        <taxon>Libellulidae</taxon>
        <taxon>Ladona</taxon>
    </lineage>
</organism>
<dbReference type="Pfam" id="PF00076">
    <property type="entry name" value="RRM_1"/>
    <property type="match status" value="1"/>
</dbReference>
<dbReference type="SUPFAM" id="SSF54928">
    <property type="entry name" value="RNA-binding domain, RBD"/>
    <property type="match status" value="2"/>
</dbReference>
<feature type="non-terminal residue" evidence="5">
    <location>
        <position position="383"/>
    </location>
</feature>
<feature type="region of interest" description="Disordered" evidence="3">
    <location>
        <begin position="85"/>
        <end position="124"/>
    </location>
</feature>
<dbReference type="PROSITE" id="PS50102">
    <property type="entry name" value="RRM"/>
    <property type="match status" value="2"/>
</dbReference>